<dbReference type="PANTHER" id="PTHR47074:SF21">
    <property type="entry name" value="RNASE H TYPE-1 DOMAIN-CONTAINING PROTEIN"/>
    <property type="match status" value="1"/>
</dbReference>
<protein>
    <recommendedName>
        <fullName evidence="1">RNase H type-1 domain-containing protein</fullName>
    </recommendedName>
</protein>
<dbReference type="Gene3D" id="3.30.420.10">
    <property type="entry name" value="Ribonuclease H-like superfamily/Ribonuclease H"/>
    <property type="match status" value="1"/>
</dbReference>
<reference evidence="2 3" key="1">
    <citation type="submission" date="2024-04" db="EMBL/GenBank/DDBJ databases">
        <authorList>
            <person name="Fracassetti M."/>
        </authorList>
    </citation>
    <scope>NUCLEOTIDE SEQUENCE [LARGE SCALE GENOMIC DNA]</scope>
</reference>
<dbReference type="InterPro" id="IPR052929">
    <property type="entry name" value="RNase_H-like_EbsB-rel"/>
</dbReference>
<dbReference type="Pfam" id="PF13456">
    <property type="entry name" value="RVT_3"/>
    <property type="match status" value="1"/>
</dbReference>
<dbReference type="EMBL" id="OZ034816">
    <property type="protein sequence ID" value="CAL1379035.1"/>
    <property type="molecule type" value="Genomic_DNA"/>
</dbReference>
<organism evidence="2 3">
    <name type="scientific">Linum trigynum</name>
    <dbReference type="NCBI Taxonomy" id="586398"/>
    <lineage>
        <taxon>Eukaryota</taxon>
        <taxon>Viridiplantae</taxon>
        <taxon>Streptophyta</taxon>
        <taxon>Embryophyta</taxon>
        <taxon>Tracheophyta</taxon>
        <taxon>Spermatophyta</taxon>
        <taxon>Magnoliopsida</taxon>
        <taxon>eudicotyledons</taxon>
        <taxon>Gunneridae</taxon>
        <taxon>Pentapetalae</taxon>
        <taxon>rosids</taxon>
        <taxon>fabids</taxon>
        <taxon>Malpighiales</taxon>
        <taxon>Linaceae</taxon>
        <taxon>Linum</taxon>
    </lineage>
</organism>
<gene>
    <name evidence="2" type="ORF">LTRI10_LOCUS20579</name>
</gene>
<dbReference type="GO" id="GO:0004523">
    <property type="term" value="F:RNA-DNA hybrid ribonuclease activity"/>
    <property type="evidence" value="ECO:0007669"/>
    <property type="project" value="InterPro"/>
</dbReference>
<dbReference type="InterPro" id="IPR012337">
    <property type="entry name" value="RNaseH-like_sf"/>
</dbReference>
<dbReference type="Proteomes" id="UP001497516">
    <property type="component" value="Chromosome 3"/>
</dbReference>
<dbReference type="GO" id="GO:0003676">
    <property type="term" value="F:nucleic acid binding"/>
    <property type="evidence" value="ECO:0007669"/>
    <property type="project" value="InterPro"/>
</dbReference>
<dbReference type="AlphaFoldDB" id="A0AAV2DZM7"/>
<dbReference type="InterPro" id="IPR036397">
    <property type="entry name" value="RNaseH_sf"/>
</dbReference>
<feature type="domain" description="RNase H type-1" evidence="1">
    <location>
        <begin position="78"/>
        <end position="153"/>
    </location>
</feature>
<proteinExistence type="predicted"/>
<dbReference type="InterPro" id="IPR002156">
    <property type="entry name" value="RNaseH_domain"/>
</dbReference>
<evidence type="ECO:0000313" key="2">
    <source>
        <dbReference type="EMBL" id="CAL1379035.1"/>
    </source>
</evidence>
<dbReference type="PANTHER" id="PTHR47074">
    <property type="entry name" value="BNAC02G40300D PROTEIN"/>
    <property type="match status" value="1"/>
</dbReference>
<evidence type="ECO:0000259" key="1">
    <source>
        <dbReference type="Pfam" id="PF13456"/>
    </source>
</evidence>
<keyword evidence="3" id="KW-1185">Reference proteome</keyword>
<evidence type="ECO:0000313" key="3">
    <source>
        <dbReference type="Proteomes" id="UP001497516"/>
    </source>
</evidence>
<accession>A0AAV2DZM7</accession>
<name>A0AAV2DZM7_9ROSI</name>
<dbReference type="SUPFAM" id="SSF53098">
    <property type="entry name" value="Ribonuclease H-like"/>
    <property type="match status" value="1"/>
</dbReference>
<sequence>MEKVDDEILGKLGMVLRSIWYERNNQLFNNKKAEECEIVGRAMELWKEFNSHHTKQLRSEEEKTHNWEPPPVGWIKMNVDAAVLKGKGTGFGAVARNENGNFVVMVVRREWNQWSPELAELKAIEFGIRMAGRSGINQMVVETDCQTAFLALENP</sequence>